<dbReference type="PANTHER" id="PTHR24221">
    <property type="entry name" value="ATP-BINDING CASSETTE SUB-FAMILY B"/>
    <property type="match status" value="1"/>
</dbReference>
<feature type="transmembrane region" description="Helical" evidence="8">
    <location>
        <begin position="26"/>
        <end position="51"/>
    </location>
</feature>
<dbReference type="GO" id="GO:0140359">
    <property type="term" value="F:ABC-type transporter activity"/>
    <property type="evidence" value="ECO:0007669"/>
    <property type="project" value="InterPro"/>
</dbReference>
<feature type="transmembrane region" description="Helical" evidence="8">
    <location>
        <begin position="257"/>
        <end position="277"/>
    </location>
</feature>
<evidence type="ECO:0000256" key="8">
    <source>
        <dbReference type="SAM" id="Phobius"/>
    </source>
</evidence>
<evidence type="ECO:0000256" key="3">
    <source>
        <dbReference type="ARBA" id="ARBA00022692"/>
    </source>
</evidence>
<keyword evidence="4" id="KW-0547">Nucleotide-binding</keyword>
<keyword evidence="3 8" id="KW-0812">Transmembrane</keyword>
<dbReference type="Gene3D" id="3.40.50.300">
    <property type="entry name" value="P-loop containing nucleotide triphosphate hydrolases"/>
    <property type="match status" value="1"/>
</dbReference>
<dbReference type="InterPro" id="IPR039421">
    <property type="entry name" value="Type_1_exporter"/>
</dbReference>
<evidence type="ECO:0000256" key="6">
    <source>
        <dbReference type="ARBA" id="ARBA00022989"/>
    </source>
</evidence>
<sequence>MNASARSRLALAAVLRLFLETGGRRMLLGAVLSSATVLAGMALLGLSGWFITATALAGLAGALAFNVFMPSAGIRLLALGRTAGRYSERIVTHDATLAVLAALRERLLRGWARPQAAQALLRRPARLLFRLTQDIDALESIYLRVLVPAAASLGAALLAAGVLGALDARLGAAALAWLLACGGGCALLAARHARAAALRRALGMERLRAQAIDLVAGQTELAMAGQLGAQCRDMARTDARLARADDELHRIDTRCGWLHAVAGHLGVAGVLLAVGALAGAGALGAPLAALGLLTALAALEPFQALRRGALEAGRSLLAARRLAPRLAKPAAEPRSPRIRHDTPGGETPAACLAGAEAGSTAAGEPLLRGIDLRLAHGERVAVVGASGAGKTTLLSLVAGELPARAGTVQAEACTWLTQRTELFQDSIRDNLRLAGPAATDDRLWAVLEASGLAADVERIEHGLDTRLGEGGLGLSGGQSRRLALARLLLHRSGFWLLDEPTEGMDGPTACDVLARLERHAAHKTLLIATHLRREARLADRLVVMARGRIVAQHLRGTPSFDAALQALRAH</sequence>
<dbReference type="Proteomes" id="UP000199317">
    <property type="component" value="Unassembled WGS sequence"/>
</dbReference>
<evidence type="ECO:0000256" key="5">
    <source>
        <dbReference type="ARBA" id="ARBA00022840"/>
    </source>
</evidence>
<dbReference type="PROSITE" id="PS50893">
    <property type="entry name" value="ABC_TRANSPORTER_2"/>
    <property type="match status" value="1"/>
</dbReference>
<dbReference type="SMART" id="SM00382">
    <property type="entry name" value="AAA"/>
    <property type="match status" value="1"/>
</dbReference>
<organism evidence="11 12">
    <name type="scientific">Paracidovorax cattleyae</name>
    <dbReference type="NCBI Taxonomy" id="80868"/>
    <lineage>
        <taxon>Bacteria</taxon>
        <taxon>Pseudomonadati</taxon>
        <taxon>Pseudomonadota</taxon>
        <taxon>Betaproteobacteria</taxon>
        <taxon>Burkholderiales</taxon>
        <taxon>Comamonadaceae</taxon>
        <taxon>Paracidovorax</taxon>
    </lineage>
</organism>
<dbReference type="GO" id="GO:0005524">
    <property type="term" value="F:ATP binding"/>
    <property type="evidence" value="ECO:0007669"/>
    <property type="project" value="UniProtKB-KW"/>
</dbReference>
<dbReference type="PANTHER" id="PTHR24221:SF654">
    <property type="entry name" value="ATP-BINDING CASSETTE SUB-FAMILY B MEMBER 6"/>
    <property type="match status" value="1"/>
</dbReference>
<dbReference type="GO" id="GO:0034040">
    <property type="term" value="F:ATPase-coupled lipid transmembrane transporter activity"/>
    <property type="evidence" value="ECO:0007669"/>
    <property type="project" value="TreeGrafter"/>
</dbReference>
<evidence type="ECO:0000259" key="9">
    <source>
        <dbReference type="PROSITE" id="PS50893"/>
    </source>
</evidence>
<dbReference type="PROSITE" id="PS50929">
    <property type="entry name" value="ABC_TM1F"/>
    <property type="match status" value="1"/>
</dbReference>
<dbReference type="InterPro" id="IPR036640">
    <property type="entry name" value="ABC1_TM_sf"/>
</dbReference>
<dbReference type="PROSITE" id="PS00211">
    <property type="entry name" value="ABC_TRANSPORTER_1"/>
    <property type="match status" value="1"/>
</dbReference>
<proteinExistence type="predicted"/>
<dbReference type="RefSeq" id="WP_208606027.1">
    <property type="nucleotide sequence ID" value="NZ_FNJL01000022.1"/>
</dbReference>
<evidence type="ECO:0000256" key="4">
    <source>
        <dbReference type="ARBA" id="ARBA00022741"/>
    </source>
</evidence>
<dbReference type="SUPFAM" id="SSF90123">
    <property type="entry name" value="ABC transporter transmembrane region"/>
    <property type="match status" value="1"/>
</dbReference>
<protein>
    <submittedName>
        <fullName evidence="11">ATP-binding cassette, subfamily C, CydC</fullName>
    </submittedName>
</protein>
<accession>A0A1H0V005</accession>
<evidence type="ECO:0000256" key="2">
    <source>
        <dbReference type="ARBA" id="ARBA00022475"/>
    </source>
</evidence>
<dbReference type="GO" id="GO:0016887">
    <property type="term" value="F:ATP hydrolysis activity"/>
    <property type="evidence" value="ECO:0007669"/>
    <property type="project" value="InterPro"/>
</dbReference>
<keyword evidence="2" id="KW-1003">Cell membrane</keyword>
<keyword evidence="6 8" id="KW-1133">Transmembrane helix</keyword>
<feature type="transmembrane region" description="Helical" evidence="8">
    <location>
        <begin position="57"/>
        <end position="79"/>
    </location>
</feature>
<dbReference type="InterPro" id="IPR017871">
    <property type="entry name" value="ABC_transporter-like_CS"/>
</dbReference>
<dbReference type="SUPFAM" id="SSF52540">
    <property type="entry name" value="P-loop containing nucleoside triphosphate hydrolases"/>
    <property type="match status" value="1"/>
</dbReference>
<dbReference type="InterPro" id="IPR003593">
    <property type="entry name" value="AAA+_ATPase"/>
</dbReference>
<gene>
    <name evidence="11" type="ORF">SAMN04489708_12271</name>
</gene>
<reference evidence="12" key="1">
    <citation type="submission" date="2016-10" db="EMBL/GenBank/DDBJ databases">
        <authorList>
            <person name="Varghese N."/>
            <person name="Submissions S."/>
        </authorList>
    </citation>
    <scope>NUCLEOTIDE SEQUENCE [LARGE SCALE GENOMIC DNA]</scope>
    <source>
        <strain evidence="12">DSM 17101</strain>
    </source>
</reference>
<evidence type="ECO:0000256" key="1">
    <source>
        <dbReference type="ARBA" id="ARBA00004651"/>
    </source>
</evidence>
<feature type="domain" description="ABC transmembrane type-1" evidence="10">
    <location>
        <begin position="27"/>
        <end position="305"/>
    </location>
</feature>
<dbReference type="GO" id="GO:0005886">
    <property type="term" value="C:plasma membrane"/>
    <property type="evidence" value="ECO:0007669"/>
    <property type="project" value="UniProtKB-SubCell"/>
</dbReference>
<feature type="transmembrane region" description="Helical" evidence="8">
    <location>
        <begin position="141"/>
        <end position="164"/>
    </location>
</feature>
<evidence type="ECO:0000256" key="7">
    <source>
        <dbReference type="ARBA" id="ARBA00023136"/>
    </source>
</evidence>
<evidence type="ECO:0000313" key="12">
    <source>
        <dbReference type="Proteomes" id="UP000199317"/>
    </source>
</evidence>
<dbReference type="AlphaFoldDB" id="A0A1H0V005"/>
<evidence type="ECO:0000313" key="11">
    <source>
        <dbReference type="EMBL" id="SDP71528.1"/>
    </source>
</evidence>
<name>A0A1H0V005_9BURK</name>
<evidence type="ECO:0000259" key="10">
    <source>
        <dbReference type="PROSITE" id="PS50929"/>
    </source>
</evidence>
<keyword evidence="7 8" id="KW-0472">Membrane</keyword>
<dbReference type="InterPro" id="IPR011527">
    <property type="entry name" value="ABC1_TM_dom"/>
</dbReference>
<dbReference type="EMBL" id="FNJL01000022">
    <property type="protein sequence ID" value="SDP71528.1"/>
    <property type="molecule type" value="Genomic_DNA"/>
</dbReference>
<feature type="domain" description="ABC transporter" evidence="9">
    <location>
        <begin position="352"/>
        <end position="567"/>
    </location>
</feature>
<comment type="subcellular location">
    <subcellularLocation>
        <location evidence="1">Cell membrane</location>
        <topology evidence="1">Multi-pass membrane protein</topology>
    </subcellularLocation>
</comment>
<dbReference type="Gene3D" id="1.20.1560.10">
    <property type="entry name" value="ABC transporter type 1, transmembrane domain"/>
    <property type="match status" value="1"/>
</dbReference>
<dbReference type="InterPro" id="IPR027417">
    <property type="entry name" value="P-loop_NTPase"/>
</dbReference>
<dbReference type="InterPro" id="IPR003439">
    <property type="entry name" value="ABC_transporter-like_ATP-bd"/>
</dbReference>
<keyword evidence="5 11" id="KW-0067">ATP-binding</keyword>
<keyword evidence="12" id="KW-1185">Reference proteome</keyword>
<dbReference type="Pfam" id="PF00005">
    <property type="entry name" value="ABC_tran"/>
    <property type="match status" value="1"/>
</dbReference>
<feature type="transmembrane region" description="Helical" evidence="8">
    <location>
        <begin position="170"/>
        <end position="190"/>
    </location>
</feature>